<comment type="function">
    <text evidence="1">May be involved in transcriptional regulation.</text>
</comment>
<keyword evidence="7" id="KW-0862">Zinc</keyword>
<dbReference type="Gene3D" id="6.10.140.140">
    <property type="match status" value="1"/>
</dbReference>
<organism evidence="15 16">
    <name type="scientific">Equus caballus</name>
    <name type="common">Horse</name>
    <dbReference type="NCBI Taxonomy" id="9796"/>
    <lineage>
        <taxon>Eukaryota</taxon>
        <taxon>Metazoa</taxon>
        <taxon>Chordata</taxon>
        <taxon>Craniata</taxon>
        <taxon>Vertebrata</taxon>
        <taxon>Euteleostomi</taxon>
        <taxon>Mammalia</taxon>
        <taxon>Eutheria</taxon>
        <taxon>Laurasiatheria</taxon>
        <taxon>Perissodactyla</taxon>
        <taxon>Equidae</taxon>
        <taxon>Equus</taxon>
    </lineage>
</organism>
<dbReference type="Proteomes" id="UP000002281">
    <property type="component" value="Chromosome 7"/>
</dbReference>
<reference evidence="15 16" key="1">
    <citation type="journal article" date="2009" name="Science">
        <title>Genome sequence, comparative analysis, and population genetics of the domestic horse.</title>
        <authorList>
            <consortium name="Broad Institute Genome Sequencing Platform"/>
            <consortium name="Broad Institute Whole Genome Assembly Team"/>
            <person name="Wade C.M."/>
            <person name="Giulotto E."/>
            <person name="Sigurdsson S."/>
            <person name="Zoli M."/>
            <person name="Gnerre S."/>
            <person name="Imsland F."/>
            <person name="Lear T.L."/>
            <person name="Adelson D.L."/>
            <person name="Bailey E."/>
            <person name="Bellone R.R."/>
            <person name="Bloecker H."/>
            <person name="Distl O."/>
            <person name="Edgar R.C."/>
            <person name="Garber M."/>
            <person name="Leeb T."/>
            <person name="Mauceli E."/>
            <person name="MacLeod J.N."/>
            <person name="Penedo M.C.T."/>
            <person name="Raison J.M."/>
            <person name="Sharpe T."/>
            <person name="Vogel J."/>
            <person name="Andersson L."/>
            <person name="Antczak D.F."/>
            <person name="Biagi T."/>
            <person name="Binns M.M."/>
            <person name="Chowdhary B.P."/>
            <person name="Coleman S.J."/>
            <person name="Della Valle G."/>
            <person name="Fryc S."/>
            <person name="Guerin G."/>
            <person name="Hasegawa T."/>
            <person name="Hill E.W."/>
            <person name="Jurka J."/>
            <person name="Kiialainen A."/>
            <person name="Lindgren G."/>
            <person name="Liu J."/>
            <person name="Magnani E."/>
            <person name="Mickelson J.R."/>
            <person name="Murray J."/>
            <person name="Nergadze S.G."/>
            <person name="Onofrio R."/>
            <person name="Pedroni S."/>
            <person name="Piras M.F."/>
            <person name="Raudsepp T."/>
            <person name="Rocchi M."/>
            <person name="Roeed K.H."/>
            <person name="Ryder O.A."/>
            <person name="Searle S."/>
            <person name="Skow L."/>
            <person name="Swinburne J.E."/>
            <person name="Syvaenen A.C."/>
            <person name="Tozaki T."/>
            <person name="Valberg S.J."/>
            <person name="Vaudin M."/>
            <person name="White J.R."/>
            <person name="Zody M.C."/>
            <person name="Lander E.S."/>
            <person name="Lindblad-Toh K."/>
        </authorList>
    </citation>
    <scope>NUCLEOTIDE SEQUENCE [LARGE SCALE GENOMIC DNA]</scope>
    <source>
        <strain evidence="15 16">Thoroughbred</strain>
    </source>
</reference>
<keyword evidence="6 12" id="KW-0863">Zinc-finger</keyword>
<dbReference type="SMART" id="SM00349">
    <property type="entry name" value="KRAB"/>
    <property type="match status" value="1"/>
</dbReference>
<dbReference type="AlphaFoldDB" id="A0A9L0RVF2"/>
<evidence type="ECO:0000256" key="10">
    <source>
        <dbReference type="ARBA" id="ARBA00023163"/>
    </source>
</evidence>
<gene>
    <name evidence="15" type="primary">ZNF177</name>
</gene>
<dbReference type="Pfam" id="PF01352">
    <property type="entry name" value="KRAB"/>
    <property type="match status" value="1"/>
</dbReference>
<dbReference type="PROSITE" id="PS50157">
    <property type="entry name" value="ZINC_FINGER_C2H2_2"/>
    <property type="match status" value="9"/>
</dbReference>
<dbReference type="Gene3D" id="3.30.160.60">
    <property type="entry name" value="Classic Zinc Finger"/>
    <property type="match status" value="10"/>
</dbReference>
<evidence type="ECO:0000256" key="1">
    <source>
        <dbReference type="ARBA" id="ARBA00003767"/>
    </source>
</evidence>
<dbReference type="Pfam" id="PF00096">
    <property type="entry name" value="zf-C2H2"/>
    <property type="match status" value="7"/>
</dbReference>
<proteinExistence type="inferred from homology"/>
<dbReference type="GO" id="GO:1990837">
    <property type="term" value="F:sequence-specific double-stranded DNA binding"/>
    <property type="evidence" value="ECO:0007669"/>
    <property type="project" value="Ensembl"/>
</dbReference>
<dbReference type="FunFam" id="3.30.160.60:FF:000555">
    <property type="entry name" value="Zinc finger protein 1 homolog"/>
    <property type="match status" value="1"/>
</dbReference>
<evidence type="ECO:0000313" key="16">
    <source>
        <dbReference type="Proteomes" id="UP000002281"/>
    </source>
</evidence>
<accession>A0A9L0RVF2</accession>
<feature type="domain" description="C2H2-type" evidence="13">
    <location>
        <begin position="557"/>
        <end position="584"/>
    </location>
</feature>
<dbReference type="PROSITE" id="PS50805">
    <property type="entry name" value="KRAB"/>
    <property type="match status" value="1"/>
</dbReference>
<dbReference type="GO" id="GO:0006355">
    <property type="term" value="P:regulation of DNA-templated transcription"/>
    <property type="evidence" value="ECO:0007669"/>
    <property type="project" value="InterPro"/>
</dbReference>
<comment type="similarity">
    <text evidence="3">Belongs to the krueppel C2H2-type zinc-finger protein family.</text>
</comment>
<dbReference type="FunFam" id="3.30.160.60:FF:000650">
    <property type="entry name" value="Zinc finger protein 197"/>
    <property type="match status" value="1"/>
</dbReference>
<dbReference type="FunFam" id="3.30.160.60:FF:001158">
    <property type="entry name" value="zinc finger protein 22"/>
    <property type="match status" value="1"/>
</dbReference>
<dbReference type="SMART" id="SM00355">
    <property type="entry name" value="ZnF_C2H2"/>
    <property type="match status" value="8"/>
</dbReference>
<dbReference type="InterPro" id="IPR036236">
    <property type="entry name" value="Znf_C2H2_sf"/>
</dbReference>
<evidence type="ECO:0000256" key="7">
    <source>
        <dbReference type="ARBA" id="ARBA00022833"/>
    </source>
</evidence>
<feature type="domain" description="C2H2-type" evidence="13">
    <location>
        <begin position="337"/>
        <end position="364"/>
    </location>
</feature>
<evidence type="ECO:0000256" key="12">
    <source>
        <dbReference type="PROSITE-ProRule" id="PRU00042"/>
    </source>
</evidence>
<dbReference type="PANTHER" id="PTHR24379:SF131">
    <property type="entry name" value="ZINC FINGER PROTEIN 737-LIKE-RELATED"/>
    <property type="match status" value="1"/>
</dbReference>
<evidence type="ECO:0000256" key="8">
    <source>
        <dbReference type="ARBA" id="ARBA00023015"/>
    </source>
</evidence>
<evidence type="ECO:0000256" key="3">
    <source>
        <dbReference type="ARBA" id="ARBA00006991"/>
    </source>
</evidence>
<evidence type="ECO:0000256" key="9">
    <source>
        <dbReference type="ARBA" id="ARBA00023125"/>
    </source>
</evidence>
<dbReference type="GO" id="GO:0005634">
    <property type="term" value="C:nucleus"/>
    <property type="evidence" value="ECO:0007669"/>
    <property type="project" value="UniProtKB-SubCell"/>
</dbReference>
<keyword evidence="16" id="KW-1185">Reference proteome</keyword>
<feature type="domain" description="C2H2-type" evidence="13">
    <location>
        <begin position="529"/>
        <end position="556"/>
    </location>
</feature>
<evidence type="ECO:0000256" key="4">
    <source>
        <dbReference type="ARBA" id="ARBA00022723"/>
    </source>
</evidence>
<evidence type="ECO:0000256" key="2">
    <source>
        <dbReference type="ARBA" id="ARBA00004123"/>
    </source>
</evidence>
<evidence type="ECO:0000256" key="11">
    <source>
        <dbReference type="ARBA" id="ARBA00023242"/>
    </source>
</evidence>
<dbReference type="CDD" id="cd07765">
    <property type="entry name" value="KRAB_A-box"/>
    <property type="match status" value="1"/>
</dbReference>
<dbReference type="FunFam" id="3.30.160.60:FF:002254">
    <property type="entry name" value="Zinc finger protein 540"/>
    <property type="match status" value="2"/>
</dbReference>
<reference evidence="15" key="3">
    <citation type="submission" date="2025-09" db="UniProtKB">
        <authorList>
            <consortium name="Ensembl"/>
        </authorList>
    </citation>
    <scope>IDENTIFICATION</scope>
    <source>
        <strain evidence="15">Thoroughbred</strain>
    </source>
</reference>
<evidence type="ECO:0000259" key="13">
    <source>
        <dbReference type="PROSITE" id="PS50157"/>
    </source>
</evidence>
<keyword evidence="9" id="KW-0238">DNA-binding</keyword>
<keyword evidence="10" id="KW-0804">Transcription</keyword>
<dbReference type="GO" id="GO:0008270">
    <property type="term" value="F:zinc ion binding"/>
    <property type="evidence" value="ECO:0007669"/>
    <property type="project" value="UniProtKB-KW"/>
</dbReference>
<evidence type="ECO:0000313" key="15">
    <source>
        <dbReference type="Ensembl" id="ENSECAP00000065842.1"/>
    </source>
</evidence>
<name>A0A9L0RVF2_HORSE</name>
<keyword evidence="11" id="KW-0539">Nucleus</keyword>
<dbReference type="PANTHER" id="PTHR24379">
    <property type="entry name" value="KRAB AND ZINC FINGER DOMAIN-CONTAINING"/>
    <property type="match status" value="1"/>
</dbReference>
<dbReference type="GeneTree" id="ENSGT00940000163463"/>
<feature type="domain" description="C2H2-type" evidence="13">
    <location>
        <begin position="281"/>
        <end position="308"/>
    </location>
</feature>
<feature type="domain" description="C2H2-type" evidence="13">
    <location>
        <begin position="501"/>
        <end position="528"/>
    </location>
</feature>
<keyword evidence="4" id="KW-0479">Metal-binding</keyword>
<evidence type="ECO:0000259" key="14">
    <source>
        <dbReference type="PROSITE" id="PS50805"/>
    </source>
</evidence>
<sequence>MFESKYTLAFIFKTFLPSFISPRTYFFLILFQIGTHVLIPNGQNLSRIFCRGNIQCGGNGVQIPISWNPRIYFRDDPLMDEPTLDRGNVFLPYTIKDMIGPVGEILHVDCVLALLAQDPAWPGERHTRGTMAAGLLRTWSQDSVTFEEVAVDFSQEEWALLDPAQKILYRDVMLENFRNLASVGYHLCKHNLITEVEQEELRPEERGILQGACTVSDWDTQLRSEDAIPMQNVPGEKTSSGRKMAPTHSGRKPLEFDRCGKFFRRNCHLICARYCKGEKCYKCKEYGKDFSHPSTRRSHVNTHTGEKTLVFNDCGKAFNQESSLRKCLRALTKEKSYECYQCLISFSLHSSSSVHDQIPTGEKLCECSVYGKRSSLSVHQKLYTVEESLKFNEHEKVFTGPLSLQKYVKPHPGEKPYECSDCGKAFIFQSSLKKHVRSHTGEKPYACYHCGKSFSQSSHLNVHKRTHTGEKPYDCKECGKAFTVPSSLQKHMRTHTGEKPYECSDCGKAFIDQSSLKKHTRSHTGEKPYECNQCGKSFSTGSYLIVHKRTHTGEKTYECKECGKAFRNSSCLRVHVRTHTGEKPYKCTQCGKAFSTSTNLIMHKRIHTGQKLYE</sequence>
<feature type="domain" description="C2H2-type" evidence="13">
    <location>
        <begin position="417"/>
        <end position="444"/>
    </location>
</feature>
<feature type="domain" description="C2H2-type" evidence="13">
    <location>
        <begin position="445"/>
        <end position="472"/>
    </location>
</feature>
<dbReference type="InterPro" id="IPR036051">
    <property type="entry name" value="KRAB_dom_sf"/>
</dbReference>
<dbReference type="SUPFAM" id="SSF57667">
    <property type="entry name" value="beta-beta-alpha zinc fingers"/>
    <property type="match status" value="6"/>
</dbReference>
<keyword evidence="5" id="KW-0677">Repeat</keyword>
<evidence type="ECO:0000256" key="5">
    <source>
        <dbReference type="ARBA" id="ARBA00022737"/>
    </source>
</evidence>
<dbReference type="PROSITE" id="PS00028">
    <property type="entry name" value="ZINC_FINGER_C2H2_1"/>
    <property type="match status" value="7"/>
</dbReference>
<dbReference type="SUPFAM" id="SSF109640">
    <property type="entry name" value="KRAB domain (Kruppel-associated box)"/>
    <property type="match status" value="1"/>
</dbReference>
<evidence type="ECO:0000256" key="6">
    <source>
        <dbReference type="ARBA" id="ARBA00022771"/>
    </source>
</evidence>
<dbReference type="InterPro" id="IPR013087">
    <property type="entry name" value="Znf_C2H2_type"/>
</dbReference>
<dbReference type="FunFam" id="3.30.160.60:FF:002971">
    <property type="entry name" value="Zinc finger protein"/>
    <property type="match status" value="1"/>
</dbReference>
<feature type="domain" description="C2H2-type" evidence="13">
    <location>
        <begin position="585"/>
        <end position="612"/>
    </location>
</feature>
<feature type="domain" description="C2H2-type" evidence="13">
    <location>
        <begin position="473"/>
        <end position="500"/>
    </location>
</feature>
<feature type="domain" description="KRAB" evidence="14">
    <location>
        <begin position="144"/>
        <end position="214"/>
    </location>
</feature>
<dbReference type="Ensembl" id="ENSECAT00000106311.1">
    <property type="protein sequence ID" value="ENSECAP00000065842.1"/>
    <property type="gene ID" value="ENSECAG00000019206.4"/>
</dbReference>
<protein>
    <submittedName>
        <fullName evidence="15">Zinc finger protein 177</fullName>
    </submittedName>
</protein>
<comment type="subcellular location">
    <subcellularLocation>
        <location evidence="2">Nucleus</location>
    </subcellularLocation>
</comment>
<dbReference type="InterPro" id="IPR001909">
    <property type="entry name" value="KRAB"/>
</dbReference>
<reference evidence="15" key="2">
    <citation type="submission" date="2025-08" db="UniProtKB">
        <authorList>
            <consortium name="Ensembl"/>
        </authorList>
    </citation>
    <scope>IDENTIFICATION</scope>
    <source>
        <strain evidence="15">Thoroughbred</strain>
    </source>
</reference>
<dbReference type="FunFam" id="3.30.160.60:FF:000953">
    <property type="entry name" value="Zinc finger protein 691"/>
    <property type="match status" value="1"/>
</dbReference>
<keyword evidence="8" id="KW-0805">Transcription regulation</keyword>